<organism evidence="1 2">
    <name type="scientific">Leucogyrophana mollusca</name>
    <dbReference type="NCBI Taxonomy" id="85980"/>
    <lineage>
        <taxon>Eukaryota</taxon>
        <taxon>Fungi</taxon>
        <taxon>Dikarya</taxon>
        <taxon>Basidiomycota</taxon>
        <taxon>Agaricomycotina</taxon>
        <taxon>Agaricomycetes</taxon>
        <taxon>Agaricomycetidae</taxon>
        <taxon>Boletales</taxon>
        <taxon>Boletales incertae sedis</taxon>
        <taxon>Leucogyrophana</taxon>
    </lineage>
</organism>
<sequence length="86" mass="10031">SIRPFNEFDLTDDPEEASQRKSWNRKLSSLRIFVEHAFGRLKGRFPLLRCMTGVDLIDMFRTIEASMVLHNILEQFGDDPTTIRGF</sequence>
<reference evidence="1" key="1">
    <citation type="journal article" date="2021" name="New Phytol.">
        <title>Evolutionary innovations through gain and loss of genes in the ectomycorrhizal Boletales.</title>
        <authorList>
            <person name="Wu G."/>
            <person name="Miyauchi S."/>
            <person name="Morin E."/>
            <person name="Kuo A."/>
            <person name="Drula E."/>
            <person name="Varga T."/>
            <person name="Kohler A."/>
            <person name="Feng B."/>
            <person name="Cao Y."/>
            <person name="Lipzen A."/>
            <person name="Daum C."/>
            <person name="Hundley H."/>
            <person name="Pangilinan J."/>
            <person name="Johnson J."/>
            <person name="Barry K."/>
            <person name="LaButti K."/>
            <person name="Ng V."/>
            <person name="Ahrendt S."/>
            <person name="Min B."/>
            <person name="Choi I.G."/>
            <person name="Park H."/>
            <person name="Plett J.M."/>
            <person name="Magnuson J."/>
            <person name="Spatafora J.W."/>
            <person name="Nagy L.G."/>
            <person name="Henrissat B."/>
            <person name="Grigoriev I.V."/>
            <person name="Yang Z.L."/>
            <person name="Xu J."/>
            <person name="Martin F.M."/>
        </authorList>
    </citation>
    <scope>NUCLEOTIDE SEQUENCE</scope>
    <source>
        <strain evidence="1">KUC20120723A-06</strain>
    </source>
</reference>
<feature type="non-terminal residue" evidence="1">
    <location>
        <position position="1"/>
    </location>
</feature>
<comment type="caution">
    <text evidence="1">The sequence shown here is derived from an EMBL/GenBank/DDBJ whole genome shotgun (WGS) entry which is preliminary data.</text>
</comment>
<proteinExistence type="predicted"/>
<evidence type="ECO:0000313" key="1">
    <source>
        <dbReference type="EMBL" id="KAH7921580.1"/>
    </source>
</evidence>
<dbReference type="EMBL" id="MU266520">
    <property type="protein sequence ID" value="KAH7921580.1"/>
    <property type="molecule type" value="Genomic_DNA"/>
</dbReference>
<evidence type="ECO:0000313" key="2">
    <source>
        <dbReference type="Proteomes" id="UP000790709"/>
    </source>
</evidence>
<accession>A0ACB8B7A3</accession>
<protein>
    <submittedName>
        <fullName evidence="1">Uncharacterized protein</fullName>
    </submittedName>
</protein>
<name>A0ACB8B7A3_9AGAM</name>
<keyword evidence="2" id="KW-1185">Reference proteome</keyword>
<gene>
    <name evidence="1" type="ORF">BV22DRAFT_980447</name>
</gene>
<dbReference type="Proteomes" id="UP000790709">
    <property type="component" value="Unassembled WGS sequence"/>
</dbReference>
<feature type="non-terminal residue" evidence="1">
    <location>
        <position position="86"/>
    </location>
</feature>